<gene>
    <name evidence="3" type="ORF">A2563_05305</name>
</gene>
<proteinExistence type="predicted"/>
<feature type="transmembrane region" description="Helical" evidence="1">
    <location>
        <begin position="105"/>
        <end position="127"/>
    </location>
</feature>
<keyword evidence="1" id="KW-0812">Transmembrane</keyword>
<sequence>MREKFVLTLKIAITTIVFLLAIFSFSPPAHAQSIADADSELQTGVQVINQPLGLASTDIRLVVARIIRVALGFLGTVALALMIYAGYLWMTAGGNESQIEDAKRVLINAAIGLAIILSAYAIVSFVISKLVDATLGNGFGGDNLVLEPPISENFQGSGALGQIVKDHYPSRDQSEVPRNTRIIVSFRQPVRLDSFVDDTTGDGVLGNCRTTVANWYNDCDRLRNVSDNLINIKRADNNESIFGAVVLGTVTTENNITGVYTIVIKPITDAANPGGGYLGSTNEPVSYIVHMGPGMLLDDPANNNPSVFRATILGNNYYEWRFTNGTALDISPPTVTSVFPEDGTTEDKNSVLQINFNEPVDPIGITGRFNQGAGHYYLDGQNVFLKSNNSALPQGNFSLTNGYRTLEFAPSQECGRNACGNRVFCLPVCDVAGANCTQDGYEVLLRAARTINAGSFESQPFSGITDLAGNALDGNRNNIPNNAPTTLPIFPNQKQPDNYFWDFTIRNQINTSSPFIQTIVPGVDAQNISRNQELSMTFNKRMRAETMYNIGLEEQPTHPVPIWRVPSVLFNEDDTTYTRLGHGPFLDAIRQYYFTVVSSTVEDVHFNCFYPGKGPRMTVIPNTVISPNCEDSNPQNCCQVINDQNSDFCCNGSAGPNMSACMDYLRQNSI</sequence>
<evidence type="ECO:0000313" key="4">
    <source>
        <dbReference type="Proteomes" id="UP000176634"/>
    </source>
</evidence>
<accession>A0A1F6P880</accession>
<evidence type="ECO:0000256" key="2">
    <source>
        <dbReference type="SAM" id="SignalP"/>
    </source>
</evidence>
<protein>
    <recommendedName>
        <fullName evidence="5">SbsA Ig-like domain-containing protein</fullName>
    </recommendedName>
</protein>
<organism evidence="3 4">
    <name type="scientific">Candidatus Magasanikbacteria bacterium RIFOXYD1_FULL_40_23</name>
    <dbReference type="NCBI Taxonomy" id="1798705"/>
    <lineage>
        <taxon>Bacteria</taxon>
        <taxon>Candidatus Magasanikiibacteriota</taxon>
    </lineage>
</organism>
<feature type="signal peptide" evidence="2">
    <location>
        <begin position="1"/>
        <end position="31"/>
    </location>
</feature>
<dbReference type="STRING" id="1798705.A2563_05305"/>
<comment type="caution">
    <text evidence="3">The sequence shown here is derived from an EMBL/GenBank/DDBJ whole genome shotgun (WGS) entry which is preliminary data.</text>
</comment>
<keyword evidence="1" id="KW-1133">Transmembrane helix</keyword>
<evidence type="ECO:0008006" key="5">
    <source>
        <dbReference type="Google" id="ProtNLM"/>
    </source>
</evidence>
<name>A0A1F6P880_9BACT</name>
<feature type="chain" id="PRO_5009525947" description="SbsA Ig-like domain-containing protein" evidence="2">
    <location>
        <begin position="32"/>
        <end position="670"/>
    </location>
</feature>
<evidence type="ECO:0000256" key="1">
    <source>
        <dbReference type="SAM" id="Phobius"/>
    </source>
</evidence>
<keyword evidence="2" id="KW-0732">Signal</keyword>
<reference evidence="3 4" key="1">
    <citation type="journal article" date="2016" name="Nat. Commun.">
        <title>Thousands of microbial genomes shed light on interconnected biogeochemical processes in an aquifer system.</title>
        <authorList>
            <person name="Anantharaman K."/>
            <person name="Brown C.T."/>
            <person name="Hug L.A."/>
            <person name="Sharon I."/>
            <person name="Castelle C.J."/>
            <person name="Probst A.J."/>
            <person name="Thomas B.C."/>
            <person name="Singh A."/>
            <person name="Wilkins M.J."/>
            <person name="Karaoz U."/>
            <person name="Brodie E.L."/>
            <person name="Williams K.H."/>
            <person name="Hubbard S.S."/>
            <person name="Banfield J.F."/>
        </authorList>
    </citation>
    <scope>NUCLEOTIDE SEQUENCE [LARGE SCALE GENOMIC DNA]</scope>
</reference>
<dbReference type="Proteomes" id="UP000176634">
    <property type="component" value="Unassembled WGS sequence"/>
</dbReference>
<dbReference type="EMBL" id="MFRA01000006">
    <property type="protein sequence ID" value="OGH92366.1"/>
    <property type="molecule type" value="Genomic_DNA"/>
</dbReference>
<feature type="transmembrane region" description="Helical" evidence="1">
    <location>
        <begin position="62"/>
        <end position="84"/>
    </location>
</feature>
<keyword evidence="1" id="KW-0472">Membrane</keyword>
<dbReference type="AlphaFoldDB" id="A0A1F6P880"/>
<evidence type="ECO:0000313" key="3">
    <source>
        <dbReference type="EMBL" id="OGH92366.1"/>
    </source>
</evidence>